<dbReference type="Pfam" id="PF00583">
    <property type="entry name" value="Acetyltransf_1"/>
    <property type="match status" value="1"/>
</dbReference>
<dbReference type="InterPro" id="IPR000182">
    <property type="entry name" value="GNAT_dom"/>
</dbReference>
<dbReference type="Gene3D" id="3.40.630.30">
    <property type="match status" value="1"/>
</dbReference>
<keyword evidence="2" id="KW-0012">Acyltransferase</keyword>
<evidence type="ECO:0000256" key="1">
    <source>
        <dbReference type="ARBA" id="ARBA00022679"/>
    </source>
</evidence>
<dbReference type="EMBL" id="CAKOGP040001747">
    <property type="protein sequence ID" value="CAJ1948499.1"/>
    <property type="molecule type" value="Genomic_DNA"/>
</dbReference>
<evidence type="ECO:0000313" key="5">
    <source>
        <dbReference type="Proteomes" id="UP001295423"/>
    </source>
</evidence>
<reference evidence="4" key="1">
    <citation type="submission" date="2023-08" db="EMBL/GenBank/DDBJ databases">
        <authorList>
            <person name="Audoor S."/>
            <person name="Bilcke G."/>
        </authorList>
    </citation>
    <scope>NUCLEOTIDE SEQUENCE</scope>
</reference>
<dbReference type="SUPFAM" id="SSF55729">
    <property type="entry name" value="Acyl-CoA N-acyltransferases (Nat)"/>
    <property type="match status" value="1"/>
</dbReference>
<feature type="domain" description="N-acetyltransferase" evidence="3">
    <location>
        <begin position="309"/>
        <end position="397"/>
    </location>
</feature>
<evidence type="ECO:0000313" key="4">
    <source>
        <dbReference type="EMBL" id="CAJ1948499.1"/>
    </source>
</evidence>
<evidence type="ECO:0000259" key="3">
    <source>
        <dbReference type="PROSITE" id="PS51186"/>
    </source>
</evidence>
<dbReference type="InterPro" id="IPR016181">
    <property type="entry name" value="Acyl_CoA_acyltransferase"/>
</dbReference>
<dbReference type="PANTHER" id="PTHR10545:SF29">
    <property type="entry name" value="GH14572P-RELATED"/>
    <property type="match status" value="1"/>
</dbReference>
<dbReference type="CDD" id="cd04301">
    <property type="entry name" value="NAT_SF"/>
    <property type="match status" value="1"/>
</dbReference>
<dbReference type="PROSITE" id="PS51186">
    <property type="entry name" value="GNAT"/>
    <property type="match status" value="1"/>
</dbReference>
<dbReference type="AlphaFoldDB" id="A0AAD2JGL7"/>
<keyword evidence="1" id="KW-0808">Transferase</keyword>
<keyword evidence="5" id="KW-1185">Reference proteome</keyword>
<comment type="caution">
    <text evidence="4">The sequence shown here is derived from an EMBL/GenBank/DDBJ whole genome shotgun (WGS) entry which is preliminary data.</text>
</comment>
<dbReference type="InterPro" id="IPR051016">
    <property type="entry name" value="Diverse_Substrate_AcTransf"/>
</dbReference>
<dbReference type="GO" id="GO:0008080">
    <property type="term" value="F:N-acetyltransferase activity"/>
    <property type="evidence" value="ECO:0007669"/>
    <property type="project" value="UniProtKB-ARBA"/>
</dbReference>
<protein>
    <recommendedName>
        <fullName evidence="3">N-acetyltransferase domain-containing protein</fullName>
    </recommendedName>
</protein>
<dbReference type="PANTHER" id="PTHR10545">
    <property type="entry name" value="DIAMINE N-ACETYLTRANSFERASE"/>
    <property type="match status" value="1"/>
</dbReference>
<dbReference type="Proteomes" id="UP001295423">
    <property type="component" value="Unassembled WGS sequence"/>
</dbReference>
<gene>
    <name evidence="4" type="ORF">CYCCA115_LOCUS11647</name>
</gene>
<accession>A0AAD2JGL7</accession>
<name>A0AAD2JGL7_9STRA</name>
<evidence type="ECO:0000256" key="2">
    <source>
        <dbReference type="ARBA" id="ARBA00023315"/>
    </source>
</evidence>
<proteinExistence type="predicted"/>
<organism evidence="4 5">
    <name type="scientific">Cylindrotheca closterium</name>
    <dbReference type="NCBI Taxonomy" id="2856"/>
    <lineage>
        <taxon>Eukaryota</taxon>
        <taxon>Sar</taxon>
        <taxon>Stramenopiles</taxon>
        <taxon>Ochrophyta</taxon>
        <taxon>Bacillariophyta</taxon>
        <taxon>Bacillariophyceae</taxon>
        <taxon>Bacillariophycidae</taxon>
        <taxon>Bacillariales</taxon>
        <taxon>Bacillariaceae</taxon>
        <taxon>Cylindrotheca</taxon>
    </lineage>
</organism>
<sequence length="411" mass="46743">MSNTPEQFPPRAPLEAIMVWDHVNQVLEEVNPNLKDKLGISFRPITNWKETFHQQDRVDAPLYFGIEIVNTDGDDDNTKTDELSFLSFYIGYSTWEGLCVFVDELGQIDVVSEYSKKDQLFLQVLAKIAVRLGSKRLTWKRRPPHPSWYGTNPVGPPDILDELHIFHMDQEAMKTYVNYYDEDSSLGRQQQPIKRSTISLDRSSVEAQSKTILESSSASQNNCNKKFSMRLANANHLQDAHAMEQMVKGLAVYVKEPLEDIQCDANDYLIDGSGSHPLYYSFLLETKTTTTELNDTSDPARRQTCGIAVVYFGHSHQGGRYLYLEDLYVDQAYQHQGAGSMALKALTKLALQMNCQSFQWLALDWNQPALDLYQNKVGAKIQEKKKVTRYTDSKLKDFANGFSSTLAGMTM</sequence>